<keyword evidence="4" id="KW-0808">Transferase</keyword>
<dbReference type="InterPro" id="IPR051198">
    <property type="entry name" value="BchE-like"/>
</dbReference>
<keyword evidence="6" id="KW-0479">Metal-binding</keyword>
<dbReference type="SFLD" id="SFLDS00029">
    <property type="entry name" value="Radical_SAM"/>
    <property type="match status" value="1"/>
</dbReference>
<evidence type="ECO:0000256" key="4">
    <source>
        <dbReference type="ARBA" id="ARBA00022679"/>
    </source>
</evidence>
<evidence type="ECO:0000259" key="10">
    <source>
        <dbReference type="PROSITE" id="PS51918"/>
    </source>
</evidence>
<dbReference type="PROSITE" id="PS01278">
    <property type="entry name" value="MTTASE_RADICAL"/>
    <property type="match status" value="1"/>
</dbReference>
<dbReference type="CDD" id="cd02068">
    <property type="entry name" value="radical_SAM_B12_BD"/>
    <property type="match status" value="1"/>
</dbReference>
<evidence type="ECO:0000256" key="2">
    <source>
        <dbReference type="ARBA" id="ARBA00022485"/>
    </source>
</evidence>
<sequence>MMSIQPLRPFSAARVAAEPEDKIWYNTEQRKSVVVLIQPFLWEAAVKNRTKFTESLALAYLSGALKKAGFEFECINAEMEVLSDEKVVERALSIEDIALVGISCKSERSYRHAKNIAKLIKQNRPDIHIAIGGMIASSADELVLADCEYLDTACRGEGEYLITELAYKILYEQGVSSIQGVTFRSNGKIIRNPSRKRLANIDNLPTPFRSDFEFKVKNNQDVFPSAYMMTSRGCFASCTFCSIHQIYGDHNVVRRSPLDIVNEMKSLIENYGVRRFSFVDDLFIMPSNKGLRWLDDFIGVLDREKIDVKFYAEVRANTVKHDLIRKLQAVGLSHIFIGIESGVQAILDRWQKEITVAENEQAINELELAAFPKDSINFGYIMFDPEMTFEELRQNYAWLRQSGFAKVQHLQNKMNVYYGTEAYNRLAKSSDTPPPALGERWRYKFLDGRVQVFEEAFRKFHVNLQDNSLEEYVAAQEEYRRESKIFFDIYGDCLEYRLYHEIMTFLHHSERQLYYHYFDECLRWLAETTTLDVSAYLDFESSVRAKISYRLDELLLASRCFKTIVNQRQLKDVETDSFPVFAPFQDHEFVIENFQSPSAKDRYESNVRFVGIKQAASGNFHAIVPH</sequence>
<accession>A0A4R7B620</accession>
<dbReference type="PROSITE" id="PS51918">
    <property type="entry name" value="RADICAL_SAM"/>
    <property type="match status" value="1"/>
</dbReference>
<dbReference type="InterPro" id="IPR006158">
    <property type="entry name" value="Cobalamin-bd"/>
</dbReference>
<dbReference type="GO" id="GO:0003824">
    <property type="term" value="F:catalytic activity"/>
    <property type="evidence" value="ECO:0007669"/>
    <property type="project" value="InterPro"/>
</dbReference>
<dbReference type="InterPro" id="IPR058240">
    <property type="entry name" value="rSAM_sf"/>
</dbReference>
<evidence type="ECO:0000256" key="1">
    <source>
        <dbReference type="ARBA" id="ARBA00001966"/>
    </source>
</evidence>
<dbReference type="GO" id="GO:0031419">
    <property type="term" value="F:cobalamin binding"/>
    <property type="evidence" value="ECO:0007669"/>
    <property type="project" value="InterPro"/>
</dbReference>
<evidence type="ECO:0000256" key="7">
    <source>
        <dbReference type="ARBA" id="ARBA00023004"/>
    </source>
</evidence>
<dbReference type="PANTHER" id="PTHR43409:SF7">
    <property type="entry name" value="BLL1977 PROTEIN"/>
    <property type="match status" value="1"/>
</dbReference>
<dbReference type="InterPro" id="IPR034466">
    <property type="entry name" value="Methyltransferase_Class_B"/>
</dbReference>
<reference evidence="11 12" key="1">
    <citation type="submission" date="2019-03" db="EMBL/GenBank/DDBJ databases">
        <title>Genomic Encyclopedia of Type Strains, Phase III (KMG-III): the genomes of soil and plant-associated and newly described type strains.</title>
        <authorList>
            <person name="Whitman W."/>
        </authorList>
    </citation>
    <scope>NUCLEOTIDE SEQUENCE [LARGE SCALE GENOMIC DNA]</scope>
    <source>
        <strain evidence="11 12">CECT 8976</strain>
    </source>
</reference>
<dbReference type="SFLD" id="SFLDG01082">
    <property type="entry name" value="B12-binding_domain_containing"/>
    <property type="match status" value="1"/>
</dbReference>
<dbReference type="InterPro" id="IPR006638">
    <property type="entry name" value="Elp3/MiaA/NifB-like_rSAM"/>
</dbReference>
<comment type="caution">
    <text evidence="11">The sequence shown here is derived from an EMBL/GenBank/DDBJ whole genome shotgun (WGS) entry which is preliminary data.</text>
</comment>
<organism evidence="11 12">
    <name type="scientific">Paludibacterium purpuratum</name>
    <dbReference type="NCBI Taxonomy" id="1144873"/>
    <lineage>
        <taxon>Bacteria</taxon>
        <taxon>Pseudomonadati</taxon>
        <taxon>Pseudomonadota</taxon>
        <taxon>Betaproteobacteria</taxon>
        <taxon>Neisseriales</taxon>
        <taxon>Chromobacteriaceae</taxon>
        <taxon>Paludibacterium</taxon>
    </lineage>
</organism>
<dbReference type="Proteomes" id="UP000295611">
    <property type="component" value="Unassembled WGS sequence"/>
</dbReference>
<protein>
    <submittedName>
        <fullName evidence="11">Radical SAM family protein</fullName>
    </submittedName>
</protein>
<dbReference type="InterPro" id="IPR023404">
    <property type="entry name" value="rSAM_horseshoe"/>
</dbReference>
<dbReference type="RefSeq" id="WP_133680419.1">
    <property type="nucleotide sequence ID" value="NZ_SNZP01000006.1"/>
</dbReference>
<dbReference type="OrthoDB" id="9801424at2"/>
<dbReference type="InterPro" id="IPR036724">
    <property type="entry name" value="Cobalamin-bd_sf"/>
</dbReference>
<dbReference type="SMART" id="SM00729">
    <property type="entry name" value="Elp3"/>
    <property type="match status" value="1"/>
</dbReference>
<dbReference type="AlphaFoldDB" id="A0A4R7B620"/>
<name>A0A4R7B620_9NEIS</name>
<evidence type="ECO:0000256" key="6">
    <source>
        <dbReference type="ARBA" id="ARBA00022723"/>
    </source>
</evidence>
<dbReference type="GO" id="GO:0046872">
    <property type="term" value="F:metal ion binding"/>
    <property type="evidence" value="ECO:0007669"/>
    <property type="project" value="UniProtKB-KW"/>
</dbReference>
<feature type="domain" description="B12-binding" evidence="9">
    <location>
        <begin position="38"/>
        <end position="176"/>
    </location>
</feature>
<keyword evidence="3" id="KW-0489">Methyltransferase</keyword>
<dbReference type="SFLD" id="SFLDG01123">
    <property type="entry name" value="methyltransferase_(Class_B)"/>
    <property type="match status" value="1"/>
</dbReference>
<keyword evidence="12" id="KW-1185">Reference proteome</keyword>
<dbReference type="SUPFAM" id="SSF52242">
    <property type="entry name" value="Cobalamin (vitamin B12)-binding domain"/>
    <property type="match status" value="1"/>
</dbReference>
<evidence type="ECO:0000313" key="11">
    <source>
        <dbReference type="EMBL" id="TDR80068.1"/>
    </source>
</evidence>
<dbReference type="PROSITE" id="PS51332">
    <property type="entry name" value="B12_BINDING"/>
    <property type="match status" value="1"/>
</dbReference>
<dbReference type="EMBL" id="SNZP01000006">
    <property type="protein sequence ID" value="TDR80068.1"/>
    <property type="molecule type" value="Genomic_DNA"/>
</dbReference>
<dbReference type="PANTHER" id="PTHR43409">
    <property type="entry name" value="ANAEROBIC MAGNESIUM-PROTOPORPHYRIN IX MONOMETHYL ESTER CYCLASE-RELATED"/>
    <property type="match status" value="1"/>
</dbReference>
<evidence type="ECO:0000256" key="8">
    <source>
        <dbReference type="ARBA" id="ARBA00023014"/>
    </source>
</evidence>
<dbReference type="Pfam" id="PF04055">
    <property type="entry name" value="Radical_SAM"/>
    <property type="match status" value="1"/>
</dbReference>
<dbReference type="CDD" id="cd01335">
    <property type="entry name" value="Radical_SAM"/>
    <property type="match status" value="1"/>
</dbReference>
<keyword evidence="5" id="KW-0949">S-adenosyl-L-methionine</keyword>
<evidence type="ECO:0000256" key="3">
    <source>
        <dbReference type="ARBA" id="ARBA00022603"/>
    </source>
</evidence>
<keyword evidence="2" id="KW-0004">4Fe-4S</keyword>
<evidence type="ECO:0000256" key="5">
    <source>
        <dbReference type="ARBA" id="ARBA00022691"/>
    </source>
</evidence>
<proteinExistence type="predicted"/>
<gene>
    <name evidence="11" type="ORF">DFP86_106211</name>
</gene>
<dbReference type="SUPFAM" id="SSF102114">
    <property type="entry name" value="Radical SAM enzymes"/>
    <property type="match status" value="1"/>
</dbReference>
<dbReference type="Gene3D" id="3.80.30.20">
    <property type="entry name" value="tm_1862 like domain"/>
    <property type="match status" value="1"/>
</dbReference>
<feature type="domain" description="Radical SAM core" evidence="10">
    <location>
        <begin position="220"/>
        <end position="454"/>
    </location>
</feature>
<dbReference type="Pfam" id="PF02310">
    <property type="entry name" value="B12-binding"/>
    <property type="match status" value="1"/>
</dbReference>
<keyword evidence="7" id="KW-0408">Iron</keyword>
<dbReference type="Gene3D" id="3.40.50.280">
    <property type="entry name" value="Cobalamin-binding domain"/>
    <property type="match status" value="1"/>
</dbReference>
<dbReference type="GO" id="GO:0005829">
    <property type="term" value="C:cytosol"/>
    <property type="evidence" value="ECO:0007669"/>
    <property type="project" value="TreeGrafter"/>
</dbReference>
<dbReference type="InterPro" id="IPR020612">
    <property type="entry name" value="Methylthiotransferase_CS"/>
</dbReference>
<dbReference type="GO" id="GO:0051539">
    <property type="term" value="F:4 iron, 4 sulfur cluster binding"/>
    <property type="evidence" value="ECO:0007669"/>
    <property type="project" value="UniProtKB-KW"/>
</dbReference>
<keyword evidence="8" id="KW-0411">Iron-sulfur</keyword>
<comment type="cofactor">
    <cofactor evidence="1">
        <name>[4Fe-4S] cluster</name>
        <dbReference type="ChEBI" id="CHEBI:49883"/>
    </cofactor>
</comment>
<dbReference type="InterPro" id="IPR007197">
    <property type="entry name" value="rSAM"/>
</dbReference>
<evidence type="ECO:0000259" key="9">
    <source>
        <dbReference type="PROSITE" id="PS51332"/>
    </source>
</evidence>
<evidence type="ECO:0000313" key="12">
    <source>
        <dbReference type="Proteomes" id="UP000295611"/>
    </source>
</evidence>